<evidence type="ECO:0000256" key="11">
    <source>
        <dbReference type="ARBA" id="ARBA00024945"/>
    </source>
</evidence>
<dbReference type="Proteomes" id="UP000636800">
    <property type="component" value="Unassembled WGS sequence"/>
</dbReference>
<dbReference type="Pfam" id="PF02037">
    <property type="entry name" value="SAP"/>
    <property type="match status" value="2"/>
</dbReference>
<dbReference type="GO" id="GO:0005730">
    <property type="term" value="C:nucleolus"/>
    <property type="evidence" value="ECO:0007669"/>
    <property type="project" value="TreeGrafter"/>
</dbReference>
<comment type="catalytic activity">
    <reaction evidence="2">
        <text>L-glutamyl-[protein] + NAD(+) = 5-O-(ADP-D-ribosyl)-L-glutamyl-[protein] + nicotinamide</text>
        <dbReference type="Rhea" id="RHEA:58224"/>
        <dbReference type="Rhea" id="RHEA-COMP:10208"/>
        <dbReference type="Rhea" id="RHEA-COMP:15089"/>
        <dbReference type="ChEBI" id="CHEBI:17154"/>
        <dbReference type="ChEBI" id="CHEBI:29973"/>
        <dbReference type="ChEBI" id="CHEBI:57540"/>
        <dbReference type="ChEBI" id="CHEBI:142540"/>
    </reaction>
</comment>
<feature type="domain" description="WGR" evidence="18">
    <location>
        <begin position="172"/>
        <end position="269"/>
    </location>
</feature>
<comment type="catalytic activity">
    <reaction evidence="12">
        <text>NAD(+) + (ADP-D-ribosyl)n-acceptor = nicotinamide + (ADP-D-ribosyl)n+1-acceptor + H(+).</text>
        <dbReference type="EC" id="2.4.2.30"/>
    </reaction>
</comment>
<dbReference type="SUPFAM" id="SSF56399">
    <property type="entry name" value="ADP-ribosylation"/>
    <property type="match status" value="1"/>
</dbReference>
<keyword evidence="8 13" id="KW-0520">NAD</keyword>
<dbReference type="EC" id="2.4.2.-" evidence="13"/>
<evidence type="ECO:0000256" key="4">
    <source>
        <dbReference type="ARBA" id="ARBA00022676"/>
    </source>
</evidence>
<dbReference type="Gene3D" id="3.90.228.10">
    <property type="match status" value="1"/>
</dbReference>
<evidence type="ECO:0000259" key="17">
    <source>
        <dbReference type="PROSITE" id="PS51060"/>
    </source>
</evidence>
<dbReference type="Pfam" id="PF00644">
    <property type="entry name" value="PARP"/>
    <property type="match status" value="1"/>
</dbReference>
<keyword evidence="20" id="KW-1185">Reference proteome</keyword>
<comment type="similarity">
    <text evidence="10">Belongs to the ARTD/PARP family.</text>
</comment>
<dbReference type="GO" id="GO:0016779">
    <property type="term" value="F:nucleotidyltransferase activity"/>
    <property type="evidence" value="ECO:0007669"/>
    <property type="project" value="UniProtKB-KW"/>
</dbReference>
<evidence type="ECO:0000256" key="2">
    <source>
        <dbReference type="ARBA" id="ARBA00000459"/>
    </source>
</evidence>
<dbReference type="SUPFAM" id="SSF47587">
    <property type="entry name" value="Domain of poly(ADP-ribose) polymerase"/>
    <property type="match status" value="1"/>
</dbReference>
<dbReference type="GO" id="GO:0070212">
    <property type="term" value="P:protein poly-ADP-ribosylation"/>
    <property type="evidence" value="ECO:0007669"/>
    <property type="project" value="TreeGrafter"/>
</dbReference>
<gene>
    <name evidence="19" type="ORF">HPP92_018257</name>
</gene>
<feature type="domain" description="PARP alpha-helical" evidence="17">
    <location>
        <begin position="298"/>
        <end position="416"/>
    </location>
</feature>
<sequence>MASKLKVDALRGELSIRGLDTSGTKPILVKRLEAALQAEEKNKKVVDPDEDGVGNSISDSGRKRKRGTGDPGPQSTVANPSCDDRKDEERIDEERLRKCTVAELRTLAAQRGVSASGTKMELVKRLSEVAEISEENAKEEEAEQIQEEKLVTATKKGGAVLDQWLPEYIKSSFHVLNHGGDFYDAILNQTNVGDNNNKFYVIQALESDDGKKFMIYNRWGRVGIRGQEKLHGPYTSRESAINEFESKFFLKTKNHWSRKKEFVCYPKCYTWLEMDYSEAGKEQMPDKTIKSDDTLLQETKLEARVAKFISLICNISMMKQQMLEIGYNAEKLPLGKLSQSTILKGYDVLRRISDVIEQADRKRLEELSGEFYTVIPHDFGFKKMREFVIDTPYKLKCKLEMVSALGEIEIATKILKDDPDMLEDPLFFYYQNLCCELTPIEIDSEEFSMIRKYIENTHASTHSYYTTNIVQVFRASRKGEVERFSKYSNIKNRMLLWHGSRLTNWTGILSQGLRIAPPEAPVTGYMFGKGVYFADMFSKSANYCYPSADCNSGVLLLCEVALGDMAELLHANCHANLLPEGKLSTKGVGGTAPDTSEAMVLEEGLLVPLGKPKKQGGQCSLLYNEYIVYNVDQIRMRYLIQVTFNFGST</sequence>
<dbReference type="InterPro" id="IPR036930">
    <property type="entry name" value="WGR_dom_sf"/>
</dbReference>
<dbReference type="PROSITE" id="PS51059">
    <property type="entry name" value="PARP_CATALYTIC"/>
    <property type="match status" value="1"/>
</dbReference>
<dbReference type="SUPFAM" id="SSF142921">
    <property type="entry name" value="WGR domain-like"/>
    <property type="match status" value="1"/>
</dbReference>
<comment type="caution">
    <text evidence="19">The sequence shown here is derived from an EMBL/GenBank/DDBJ whole genome shotgun (WGS) entry which is preliminary data.</text>
</comment>
<comment type="catalytic activity">
    <reaction evidence="1">
        <text>L-aspartyl-[protein] + NAD(+) = 4-O-(ADP-D-ribosyl)-L-aspartyl-[protein] + nicotinamide</text>
        <dbReference type="Rhea" id="RHEA:54424"/>
        <dbReference type="Rhea" id="RHEA-COMP:9867"/>
        <dbReference type="Rhea" id="RHEA-COMP:13832"/>
        <dbReference type="ChEBI" id="CHEBI:17154"/>
        <dbReference type="ChEBI" id="CHEBI:29961"/>
        <dbReference type="ChEBI" id="CHEBI:57540"/>
        <dbReference type="ChEBI" id="CHEBI:138102"/>
    </reaction>
</comment>
<dbReference type="Pfam" id="PF05406">
    <property type="entry name" value="WGR"/>
    <property type="match status" value="1"/>
</dbReference>
<dbReference type="GO" id="GO:1990404">
    <property type="term" value="F:NAD+-protein mono-ADP-ribosyltransferase activity"/>
    <property type="evidence" value="ECO:0007669"/>
    <property type="project" value="TreeGrafter"/>
</dbReference>
<feature type="domain" description="SAP" evidence="15">
    <location>
        <begin position="96"/>
        <end position="130"/>
    </location>
</feature>
<comment type="function">
    <text evidence="11">Involved in the base excision repair (BER) pathway, by catalyzing the poly(ADP-ribosyl)ation of a limited number of acceptor proteins involved in chromatin architecture and in DNA metabolism. This modification follows DNA damages and appears as an obligatory step in a detection/signaling pathway leading to the reparation of DNA strand breaks.</text>
</comment>
<feature type="compositionally biased region" description="Basic and acidic residues" evidence="14">
    <location>
        <begin position="38"/>
        <end position="47"/>
    </location>
</feature>
<dbReference type="Gene3D" id="1.10.720.30">
    <property type="entry name" value="SAP domain"/>
    <property type="match status" value="2"/>
</dbReference>
<evidence type="ECO:0000259" key="15">
    <source>
        <dbReference type="PROSITE" id="PS50800"/>
    </source>
</evidence>
<dbReference type="PROSITE" id="PS50800">
    <property type="entry name" value="SAP"/>
    <property type="match status" value="2"/>
</dbReference>
<dbReference type="Gene3D" id="1.20.142.10">
    <property type="entry name" value="Poly(ADP-ribose) polymerase, regulatory domain"/>
    <property type="match status" value="1"/>
</dbReference>
<evidence type="ECO:0000256" key="12">
    <source>
        <dbReference type="ARBA" id="ARBA00033987"/>
    </source>
</evidence>
<protein>
    <recommendedName>
        <fullName evidence="13">Poly [ADP-ribose] polymerase</fullName>
        <shortName evidence="13">PARP</shortName>
        <ecNumber evidence="13">2.4.2.-</ecNumber>
    </recommendedName>
</protein>
<feature type="domain" description="PARP catalytic" evidence="16">
    <location>
        <begin position="424"/>
        <end position="649"/>
    </location>
</feature>
<evidence type="ECO:0000256" key="7">
    <source>
        <dbReference type="ARBA" id="ARBA00022765"/>
    </source>
</evidence>
<evidence type="ECO:0000256" key="10">
    <source>
        <dbReference type="ARBA" id="ARBA00024347"/>
    </source>
</evidence>
<comment type="subcellular location">
    <subcellularLocation>
        <location evidence="3">Nucleus</location>
    </subcellularLocation>
</comment>
<keyword evidence="4 13" id="KW-0328">Glycosyltransferase</keyword>
<dbReference type="InterPro" id="IPR050800">
    <property type="entry name" value="ARTD/PARP"/>
</dbReference>
<dbReference type="Pfam" id="PF02877">
    <property type="entry name" value="PARP_reg"/>
    <property type="match status" value="1"/>
</dbReference>
<accession>A0A835QF90</accession>
<dbReference type="InterPro" id="IPR008893">
    <property type="entry name" value="WGR_domain"/>
</dbReference>
<dbReference type="Gene3D" id="2.20.140.10">
    <property type="entry name" value="WGR domain"/>
    <property type="match status" value="1"/>
</dbReference>
<evidence type="ECO:0000256" key="1">
    <source>
        <dbReference type="ARBA" id="ARBA00000438"/>
    </source>
</evidence>
<dbReference type="AlphaFoldDB" id="A0A835QF90"/>
<evidence type="ECO:0000259" key="18">
    <source>
        <dbReference type="PROSITE" id="PS51977"/>
    </source>
</evidence>
<dbReference type="FunFam" id="3.90.228.10:FF:000002">
    <property type="entry name" value="Poly [ADP-ribose] polymerase"/>
    <property type="match status" value="1"/>
</dbReference>
<proteinExistence type="inferred from homology"/>
<dbReference type="FunFam" id="2.20.140.10:FF:000001">
    <property type="entry name" value="Poly [ADP-ribose] polymerase"/>
    <property type="match status" value="1"/>
</dbReference>
<name>A0A835QF90_VANPL</name>
<evidence type="ECO:0000256" key="13">
    <source>
        <dbReference type="RuleBase" id="RU362114"/>
    </source>
</evidence>
<evidence type="ECO:0000313" key="20">
    <source>
        <dbReference type="Proteomes" id="UP000636800"/>
    </source>
</evidence>
<evidence type="ECO:0000256" key="5">
    <source>
        <dbReference type="ARBA" id="ARBA00022679"/>
    </source>
</evidence>
<dbReference type="PANTHER" id="PTHR10459">
    <property type="entry name" value="DNA LIGASE"/>
    <property type="match status" value="1"/>
</dbReference>
<evidence type="ECO:0000259" key="16">
    <source>
        <dbReference type="PROSITE" id="PS51059"/>
    </source>
</evidence>
<keyword evidence="5 13" id="KW-0808">Transferase</keyword>
<feature type="region of interest" description="Disordered" evidence="14">
    <location>
        <begin position="38"/>
        <end position="90"/>
    </location>
</feature>
<dbReference type="SMART" id="SM00513">
    <property type="entry name" value="SAP"/>
    <property type="match status" value="2"/>
</dbReference>
<dbReference type="InterPro" id="IPR003034">
    <property type="entry name" value="SAP_dom"/>
</dbReference>
<evidence type="ECO:0000256" key="14">
    <source>
        <dbReference type="SAM" id="MobiDB-lite"/>
    </source>
</evidence>
<dbReference type="OrthoDB" id="72851at2759"/>
<reference evidence="19 20" key="1">
    <citation type="journal article" date="2020" name="Nat. Food">
        <title>A phased Vanilla planifolia genome enables genetic improvement of flavour and production.</title>
        <authorList>
            <person name="Hasing T."/>
            <person name="Tang H."/>
            <person name="Brym M."/>
            <person name="Khazi F."/>
            <person name="Huang T."/>
            <person name="Chambers A.H."/>
        </authorList>
    </citation>
    <scope>NUCLEOTIDE SEQUENCE [LARGE SCALE GENOMIC DNA]</scope>
    <source>
        <tissue evidence="19">Leaf</tissue>
    </source>
</reference>
<dbReference type="CDD" id="cd08002">
    <property type="entry name" value="WGR_PARP3_like"/>
    <property type="match status" value="1"/>
</dbReference>
<dbReference type="PROSITE" id="PS51977">
    <property type="entry name" value="WGR"/>
    <property type="match status" value="1"/>
</dbReference>
<dbReference type="EMBL" id="JADCNL010000009">
    <property type="protein sequence ID" value="KAG0466677.1"/>
    <property type="molecule type" value="Genomic_DNA"/>
</dbReference>
<dbReference type="InterPro" id="IPR012317">
    <property type="entry name" value="Poly(ADP-ribose)pol_cat_dom"/>
</dbReference>
<dbReference type="GO" id="GO:0003950">
    <property type="term" value="F:NAD+ poly-ADP-ribosyltransferase activity"/>
    <property type="evidence" value="ECO:0007669"/>
    <property type="project" value="UniProtKB-UniRule"/>
</dbReference>
<keyword evidence="6" id="KW-0548">Nucleotidyltransferase</keyword>
<evidence type="ECO:0000313" key="19">
    <source>
        <dbReference type="EMBL" id="KAG0466677.1"/>
    </source>
</evidence>
<keyword evidence="7" id="KW-0013">ADP-ribosylation</keyword>
<dbReference type="CDD" id="cd01437">
    <property type="entry name" value="parp_like"/>
    <property type="match status" value="1"/>
</dbReference>
<dbReference type="PROSITE" id="PS51060">
    <property type="entry name" value="PARP_ALPHA_HD"/>
    <property type="match status" value="1"/>
</dbReference>
<dbReference type="PANTHER" id="PTHR10459:SF60">
    <property type="entry name" value="POLY [ADP-RIBOSE] POLYMERASE 2"/>
    <property type="match status" value="1"/>
</dbReference>
<evidence type="ECO:0000256" key="3">
    <source>
        <dbReference type="ARBA" id="ARBA00004123"/>
    </source>
</evidence>
<evidence type="ECO:0000256" key="9">
    <source>
        <dbReference type="ARBA" id="ARBA00023242"/>
    </source>
</evidence>
<feature type="domain" description="SAP" evidence="15">
    <location>
        <begin position="2"/>
        <end position="36"/>
    </location>
</feature>
<evidence type="ECO:0000256" key="6">
    <source>
        <dbReference type="ARBA" id="ARBA00022695"/>
    </source>
</evidence>
<dbReference type="InterPro" id="IPR036616">
    <property type="entry name" value="Poly(ADP-ribose)pol_reg_dom_sf"/>
</dbReference>
<dbReference type="SMART" id="SM00773">
    <property type="entry name" value="WGR"/>
    <property type="match status" value="1"/>
</dbReference>
<dbReference type="InterPro" id="IPR036361">
    <property type="entry name" value="SAP_dom_sf"/>
</dbReference>
<dbReference type="SUPFAM" id="SSF68906">
    <property type="entry name" value="SAP domain"/>
    <property type="match status" value="2"/>
</dbReference>
<keyword evidence="9" id="KW-0539">Nucleus</keyword>
<dbReference type="InterPro" id="IPR004102">
    <property type="entry name" value="Poly(ADP-ribose)pol_reg_dom"/>
</dbReference>
<dbReference type="GO" id="GO:0006302">
    <property type="term" value="P:double-strand break repair"/>
    <property type="evidence" value="ECO:0007669"/>
    <property type="project" value="TreeGrafter"/>
</dbReference>
<organism evidence="19 20">
    <name type="scientific">Vanilla planifolia</name>
    <name type="common">Vanilla</name>
    <dbReference type="NCBI Taxonomy" id="51239"/>
    <lineage>
        <taxon>Eukaryota</taxon>
        <taxon>Viridiplantae</taxon>
        <taxon>Streptophyta</taxon>
        <taxon>Embryophyta</taxon>
        <taxon>Tracheophyta</taxon>
        <taxon>Spermatophyta</taxon>
        <taxon>Magnoliopsida</taxon>
        <taxon>Liliopsida</taxon>
        <taxon>Asparagales</taxon>
        <taxon>Orchidaceae</taxon>
        <taxon>Vanilloideae</taxon>
        <taxon>Vanilleae</taxon>
        <taxon>Vanilla</taxon>
    </lineage>
</organism>
<evidence type="ECO:0000256" key="8">
    <source>
        <dbReference type="ARBA" id="ARBA00023027"/>
    </source>
</evidence>